<keyword evidence="8" id="KW-1185">Reference proteome</keyword>
<dbReference type="SMART" id="SM01401">
    <property type="entry name" value="Sds3"/>
    <property type="match status" value="1"/>
</dbReference>
<reference evidence="7 8" key="1">
    <citation type="submission" date="2024-02" db="EMBL/GenBank/DDBJ databases">
        <authorList>
            <person name="Daric V."/>
            <person name="Darras S."/>
        </authorList>
    </citation>
    <scope>NUCLEOTIDE SEQUENCE [LARGE SCALE GENOMIC DNA]</scope>
</reference>
<comment type="subcellular location">
    <subcellularLocation>
        <location evidence="1">Nucleus</location>
    </subcellularLocation>
</comment>
<keyword evidence="3" id="KW-0805">Transcription regulation</keyword>
<gene>
    <name evidence="7" type="ORF">CVLEPA_LOCUS24961</name>
</gene>
<dbReference type="Pfam" id="PF08598">
    <property type="entry name" value="Sds3"/>
    <property type="match status" value="1"/>
</dbReference>
<accession>A0ABP0GNJ4</accession>
<organism evidence="7 8">
    <name type="scientific">Clavelina lepadiformis</name>
    <name type="common">Light-bulb sea squirt</name>
    <name type="synonym">Ascidia lepadiformis</name>
    <dbReference type="NCBI Taxonomy" id="159417"/>
    <lineage>
        <taxon>Eukaryota</taxon>
        <taxon>Metazoa</taxon>
        <taxon>Chordata</taxon>
        <taxon>Tunicata</taxon>
        <taxon>Ascidiacea</taxon>
        <taxon>Aplousobranchia</taxon>
        <taxon>Clavelinidae</taxon>
        <taxon>Clavelina</taxon>
    </lineage>
</organism>
<evidence type="ECO:0000256" key="3">
    <source>
        <dbReference type="ARBA" id="ARBA00023015"/>
    </source>
</evidence>
<evidence type="ECO:0000313" key="8">
    <source>
        <dbReference type="Proteomes" id="UP001642483"/>
    </source>
</evidence>
<proteinExistence type="predicted"/>
<feature type="compositionally biased region" description="Low complexity" evidence="6">
    <location>
        <begin position="96"/>
        <end position="108"/>
    </location>
</feature>
<keyword evidence="5" id="KW-0539">Nucleus</keyword>
<protein>
    <recommendedName>
        <fullName evidence="9">Breast cancer metastasis-suppressor 1-like protein</fullName>
    </recommendedName>
</protein>
<dbReference type="EMBL" id="CAWYQH010000130">
    <property type="protein sequence ID" value="CAK8692234.1"/>
    <property type="molecule type" value="Genomic_DNA"/>
</dbReference>
<dbReference type="Proteomes" id="UP001642483">
    <property type="component" value="Unassembled WGS sequence"/>
</dbReference>
<evidence type="ECO:0000313" key="7">
    <source>
        <dbReference type="EMBL" id="CAK8692234.1"/>
    </source>
</evidence>
<name>A0ABP0GNJ4_CLALP</name>
<dbReference type="PANTHER" id="PTHR21964">
    <property type="entry name" value="BREAST CANCER METASTASIS-SUPPRESSOR 1"/>
    <property type="match status" value="1"/>
</dbReference>
<evidence type="ECO:0000256" key="1">
    <source>
        <dbReference type="ARBA" id="ARBA00004123"/>
    </source>
</evidence>
<evidence type="ECO:0008006" key="9">
    <source>
        <dbReference type="Google" id="ProtNLM"/>
    </source>
</evidence>
<feature type="region of interest" description="Disordered" evidence="6">
    <location>
        <begin position="80"/>
        <end position="125"/>
    </location>
</feature>
<dbReference type="InterPro" id="IPR013907">
    <property type="entry name" value="Sds3"/>
</dbReference>
<comment type="caution">
    <text evidence="7">The sequence shown here is derived from an EMBL/GenBank/DDBJ whole genome shotgun (WGS) entry which is preliminary data.</text>
</comment>
<sequence>MQCEAMDNNVQNEVHSQINKVDNALVKKEIIPFSDKSVTDEVSQILTTLPEAATDFNESQIVKEQWTKISNISELKLNTEDKSDNIGTSHGPCCNENSSPTLSSSSSSESEEDQSEAESSELDEEACAKRRTHCIHEMSTIEKQFVDLREQLFKERYTQITKRLEGVEAETAPEYLQQLQALQQQKQIRLQVASILRDLRISSLHTVLEAEKHANTQHHSNEREMLIGKIQSDLDEKIHRLEEDRDNVDFSNELWTDTLSNDSVISGDTTSNRGKGKKRKEDNVQLFSFGSIKRKKKPVTVTGPYVVYMLRDNDIMDDWAAIKRAVTVSQRRSHFKTGFKKRLCRFEDGKFLFGGKPFLKGQNVVIRSRGERVTFGTIASLNATEVLVQENNGTKSKFYAHDLQRGRYTLHHR</sequence>
<keyword evidence="4" id="KW-0804">Transcription</keyword>
<evidence type="ECO:0000256" key="2">
    <source>
        <dbReference type="ARBA" id="ARBA00022491"/>
    </source>
</evidence>
<keyword evidence="2" id="KW-0678">Repressor</keyword>
<evidence type="ECO:0000256" key="4">
    <source>
        <dbReference type="ARBA" id="ARBA00023163"/>
    </source>
</evidence>
<evidence type="ECO:0000256" key="5">
    <source>
        <dbReference type="ARBA" id="ARBA00023242"/>
    </source>
</evidence>
<feature type="compositionally biased region" description="Acidic residues" evidence="6">
    <location>
        <begin position="109"/>
        <end position="125"/>
    </location>
</feature>
<evidence type="ECO:0000256" key="6">
    <source>
        <dbReference type="SAM" id="MobiDB-lite"/>
    </source>
</evidence>
<dbReference type="Gene3D" id="1.20.5.1500">
    <property type="match status" value="1"/>
</dbReference>